<dbReference type="PANTHER" id="PTHR11017:SF559">
    <property type="entry name" value="DISEASE RESISTANCE PROTEIN CHL1"/>
    <property type="match status" value="1"/>
</dbReference>
<dbReference type="Pfam" id="PF01582">
    <property type="entry name" value="TIR"/>
    <property type="match status" value="1"/>
</dbReference>
<dbReference type="PANTHER" id="PTHR11017">
    <property type="entry name" value="LEUCINE-RICH REPEAT-CONTAINING PROTEIN"/>
    <property type="match status" value="1"/>
</dbReference>
<dbReference type="InterPro" id="IPR044974">
    <property type="entry name" value="Disease_R_plants"/>
</dbReference>
<organism evidence="5 6">
    <name type="scientific">Carya illinoinensis</name>
    <name type="common">Pecan</name>
    <dbReference type="NCBI Taxonomy" id="32201"/>
    <lineage>
        <taxon>Eukaryota</taxon>
        <taxon>Viridiplantae</taxon>
        <taxon>Streptophyta</taxon>
        <taxon>Embryophyta</taxon>
        <taxon>Tracheophyta</taxon>
        <taxon>Spermatophyta</taxon>
        <taxon>Magnoliopsida</taxon>
        <taxon>eudicotyledons</taxon>
        <taxon>Gunneridae</taxon>
        <taxon>Pentapetalae</taxon>
        <taxon>rosids</taxon>
        <taxon>fabids</taxon>
        <taxon>Fagales</taxon>
        <taxon>Juglandaceae</taxon>
        <taxon>Carya</taxon>
    </lineage>
</organism>
<dbReference type="SMART" id="SM00382">
    <property type="entry name" value="AAA"/>
    <property type="match status" value="1"/>
</dbReference>
<keyword evidence="1" id="KW-0677">Repeat</keyword>
<evidence type="ECO:0000256" key="3">
    <source>
        <dbReference type="SAM" id="MobiDB-lite"/>
    </source>
</evidence>
<reference evidence="5" key="1">
    <citation type="submission" date="2020-12" db="EMBL/GenBank/DDBJ databases">
        <title>WGS assembly of Carya illinoinensis cv. Pawnee.</title>
        <authorList>
            <person name="Platts A."/>
            <person name="Shu S."/>
            <person name="Wright S."/>
            <person name="Barry K."/>
            <person name="Edger P."/>
            <person name="Pires J.C."/>
            <person name="Schmutz J."/>
        </authorList>
    </citation>
    <scope>NUCLEOTIDE SEQUENCE</scope>
    <source>
        <tissue evidence="5">Leaf</tissue>
    </source>
</reference>
<dbReference type="PROSITE" id="PS50104">
    <property type="entry name" value="TIR"/>
    <property type="match status" value="1"/>
</dbReference>
<dbReference type="AlphaFoldDB" id="A0A8T1NE56"/>
<feature type="region of interest" description="Disordered" evidence="3">
    <location>
        <begin position="1"/>
        <end position="39"/>
    </location>
</feature>
<accession>A0A8T1NE56</accession>
<dbReference type="InterPro" id="IPR002182">
    <property type="entry name" value="NB-ARC"/>
</dbReference>
<comment type="caution">
    <text evidence="5">The sequence shown here is derived from an EMBL/GenBank/DDBJ whole genome shotgun (WGS) entry which is preliminary data.</text>
</comment>
<dbReference type="InterPro" id="IPR003593">
    <property type="entry name" value="AAA+_ATPase"/>
</dbReference>
<dbReference type="EMBL" id="CM031822">
    <property type="protein sequence ID" value="KAG6630086.1"/>
    <property type="molecule type" value="Genomic_DNA"/>
</dbReference>
<evidence type="ECO:0000256" key="2">
    <source>
        <dbReference type="ARBA" id="ARBA00023027"/>
    </source>
</evidence>
<name>A0A8T1NE56_CARIL</name>
<sequence>MGQIIATLRPSSSTNSENTKKRKRDDSSCSEEDERIISSSLPSSSTARWKHDVFLSFCGEDTRRSFTDHLYSYLKGKGILVFRDDESLERGTYISQELMQAIQESRYAIVIFSENYAFSKWCLRELAEIVEWEEKKNLTIIPIFYHVDPSDVRKQRGTFAKAFAAHENHLRVDIEEINTWRNACTKVGYIKGEHINGDRYESTIIQQISEMILYNYTMPNILIHENQKIVGIDSRVGEILNLLHMESNDVRFLGIHGMGGVGKTTLAEIIYCRFSCRFEGSSFISCTGQRSTTARDLASLQKELLSAIMKEKIRVYNQYQGNGTIMEMLQNKKVLIILDDVDCEKLLSALAGDRKWFGRGSRVIITCRDSHLLTTHKVNCKYEVQPLETPYALQLFSLSAFNKNHPPDNYKYLSMDFVKYSGGLPLALKVLGSFLVERTLDSWKSIKDKLEAIPNTEIFDILKISFDWLEESQKKLFLDLACLYLIWPFNLYDLKEIYPAIDFEVLADKSLLSKSDYDKGYLKMHDLLKKMGQEIVRLEDPVKPGRRSRLCCKEDVLHVLEKDTGTEAIEVICLYDLAGQAKPFNIKAKAFSEMKNLRFLYFCLSPSYINWPGYPLECMPSAYIKWDGNPLQYVPSDKLQLLDWESCPSTSWPDGFRPKGLIKLRMHHSRFERLWEGLMVLDNLKYLGLSGCDELIETPNLSQAPNLEEIDFSDCKNLCNVDPSIRFLRQLKHLRLNGCPRLEYFPTTLGDMISLENLSLPSSEVSIFPNVIYSFSSLESLWLDGWPRLEKLPELSKLECLKEFKAYETSISQIPSINLIPKSIRCFELEGGKRMPRESRDLVMFNNDCSLPKQSSYPTNHDIGSPVEYETEEKFSVQIHCDYDVSLSISLSSSI</sequence>
<dbReference type="Pfam" id="PF23282">
    <property type="entry name" value="WHD_ROQ1"/>
    <property type="match status" value="1"/>
</dbReference>
<evidence type="ECO:0000313" key="5">
    <source>
        <dbReference type="EMBL" id="KAG6630086.1"/>
    </source>
</evidence>
<proteinExistence type="predicted"/>
<dbReference type="SMART" id="SM00255">
    <property type="entry name" value="TIR"/>
    <property type="match status" value="1"/>
</dbReference>
<evidence type="ECO:0000256" key="1">
    <source>
        <dbReference type="ARBA" id="ARBA00022737"/>
    </source>
</evidence>
<feature type="domain" description="TIR" evidence="4">
    <location>
        <begin position="49"/>
        <end position="212"/>
    </location>
</feature>
<gene>
    <name evidence="5" type="ORF">CIPAW_14G130900</name>
</gene>
<evidence type="ECO:0000259" key="4">
    <source>
        <dbReference type="PROSITE" id="PS50104"/>
    </source>
</evidence>
<evidence type="ECO:0000313" key="6">
    <source>
        <dbReference type="Proteomes" id="UP000811609"/>
    </source>
</evidence>
<dbReference type="Proteomes" id="UP000811609">
    <property type="component" value="Chromosome 14"/>
</dbReference>
<dbReference type="GO" id="GO:0043531">
    <property type="term" value="F:ADP binding"/>
    <property type="evidence" value="ECO:0007669"/>
    <property type="project" value="InterPro"/>
</dbReference>
<dbReference type="Pfam" id="PF00931">
    <property type="entry name" value="NB-ARC"/>
    <property type="match status" value="1"/>
</dbReference>
<dbReference type="InterPro" id="IPR000157">
    <property type="entry name" value="TIR_dom"/>
</dbReference>
<keyword evidence="2" id="KW-0520">NAD</keyword>
<dbReference type="InterPro" id="IPR058192">
    <property type="entry name" value="WHD_ROQ1-like"/>
</dbReference>
<protein>
    <recommendedName>
        <fullName evidence="4">TIR domain-containing protein</fullName>
    </recommendedName>
</protein>
<dbReference type="FunFam" id="3.40.50.10140:FF:000007">
    <property type="entry name" value="Disease resistance protein (TIR-NBS-LRR class)"/>
    <property type="match status" value="1"/>
</dbReference>
<keyword evidence="6" id="KW-1185">Reference proteome</keyword>
<dbReference type="GO" id="GO:0007165">
    <property type="term" value="P:signal transduction"/>
    <property type="evidence" value="ECO:0007669"/>
    <property type="project" value="InterPro"/>
</dbReference>
<dbReference type="GO" id="GO:0006952">
    <property type="term" value="P:defense response"/>
    <property type="evidence" value="ECO:0007669"/>
    <property type="project" value="InterPro"/>
</dbReference>